<dbReference type="GeneID" id="36346734"/>
<proteinExistence type="predicted"/>
<dbReference type="AlphaFoldDB" id="W6TZ99"/>
<organism evidence="1 2">
    <name type="scientific">Echinococcus granulosus</name>
    <name type="common">Hydatid tapeworm</name>
    <dbReference type="NCBI Taxonomy" id="6210"/>
    <lineage>
        <taxon>Eukaryota</taxon>
        <taxon>Metazoa</taxon>
        <taxon>Spiralia</taxon>
        <taxon>Lophotrochozoa</taxon>
        <taxon>Platyhelminthes</taxon>
        <taxon>Cestoda</taxon>
        <taxon>Eucestoda</taxon>
        <taxon>Cyclophyllidea</taxon>
        <taxon>Taeniidae</taxon>
        <taxon>Echinococcus</taxon>
        <taxon>Echinococcus granulosus group</taxon>
    </lineage>
</organism>
<name>W6TZ99_ECHGR</name>
<dbReference type="CTD" id="36346734"/>
<dbReference type="RefSeq" id="XP_024345321.1">
    <property type="nucleotide sequence ID" value="XM_024500268.1"/>
</dbReference>
<dbReference type="KEGG" id="egl:EGR_11019"/>
<evidence type="ECO:0000313" key="2">
    <source>
        <dbReference type="Proteomes" id="UP000019149"/>
    </source>
</evidence>
<accession>W6TZ99</accession>
<evidence type="ECO:0000313" key="1">
    <source>
        <dbReference type="EMBL" id="EUB54125.1"/>
    </source>
</evidence>
<dbReference type="Proteomes" id="UP000019149">
    <property type="component" value="Unassembled WGS sequence"/>
</dbReference>
<gene>
    <name evidence="1" type="ORF">EGR_11019</name>
</gene>
<comment type="caution">
    <text evidence="1">The sequence shown here is derived from an EMBL/GenBank/DDBJ whole genome shotgun (WGS) entry which is preliminary data.</text>
</comment>
<keyword evidence="2" id="KW-1185">Reference proteome</keyword>
<dbReference type="EMBL" id="APAU02000331">
    <property type="protein sequence ID" value="EUB54125.1"/>
    <property type="molecule type" value="Genomic_DNA"/>
</dbReference>
<protein>
    <submittedName>
        <fullName evidence="1">Uncharacterized protein</fullName>
    </submittedName>
</protein>
<sequence length="38" mass="4790">MDFKNFDNECRFEWFKFFMLALLEEPAVLLHLFEYLLE</sequence>
<reference evidence="1 2" key="1">
    <citation type="journal article" date="2013" name="Nat. Genet.">
        <title>The genome of the hydatid tapeworm Echinococcus granulosus.</title>
        <authorList>
            <person name="Zheng H."/>
            <person name="Zhang W."/>
            <person name="Zhang L."/>
            <person name="Zhang Z."/>
            <person name="Li J."/>
            <person name="Lu G."/>
            <person name="Zhu Y."/>
            <person name="Wang Y."/>
            <person name="Huang Y."/>
            <person name="Liu J."/>
            <person name="Kang H."/>
            <person name="Chen J."/>
            <person name="Wang L."/>
            <person name="Chen A."/>
            <person name="Yu S."/>
            <person name="Gao Z."/>
            <person name="Jin L."/>
            <person name="Gu W."/>
            <person name="Wang Z."/>
            <person name="Zhao L."/>
            <person name="Shi B."/>
            <person name="Wen H."/>
            <person name="Lin R."/>
            <person name="Jones M.K."/>
            <person name="Brejova B."/>
            <person name="Vinar T."/>
            <person name="Zhao G."/>
            <person name="McManus D.P."/>
            <person name="Chen Z."/>
            <person name="Zhou Y."/>
            <person name="Wang S."/>
        </authorList>
    </citation>
    <scope>NUCLEOTIDE SEQUENCE [LARGE SCALE GENOMIC DNA]</scope>
</reference>